<comment type="caution">
    <text evidence="1">The sequence shown here is derived from an EMBL/GenBank/DDBJ whole genome shotgun (WGS) entry which is preliminary data.</text>
</comment>
<gene>
    <name evidence="1" type="ORF">DHETER_LOCUS7888</name>
</gene>
<organism evidence="1 2">
    <name type="scientific">Dentiscutata heterogama</name>
    <dbReference type="NCBI Taxonomy" id="1316150"/>
    <lineage>
        <taxon>Eukaryota</taxon>
        <taxon>Fungi</taxon>
        <taxon>Fungi incertae sedis</taxon>
        <taxon>Mucoromycota</taxon>
        <taxon>Glomeromycotina</taxon>
        <taxon>Glomeromycetes</taxon>
        <taxon>Diversisporales</taxon>
        <taxon>Gigasporaceae</taxon>
        <taxon>Dentiscutata</taxon>
    </lineage>
</organism>
<name>A0ACA9MX39_9GLOM</name>
<evidence type="ECO:0000313" key="1">
    <source>
        <dbReference type="EMBL" id="CAG8617531.1"/>
    </source>
</evidence>
<keyword evidence="2" id="KW-1185">Reference proteome</keyword>
<dbReference type="EMBL" id="CAJVPU010011744">
    <property type="protein sequence ID" value="CAG8617531.1"/>
    <property type="molecule type" value="Genomic_DNA"/>
</dbReference>
<sequence length="184" mass="21918">MSLLPTINDFKPIYNLVELELEDYEENELKDLKTCFEKVGFKCFFEKHFELKALEEHELELFIKSQLISFEISDEKLKNKTQKHIYKYNYNSFLLLCKPTYLKLCEINDYLLCILQNHLQLNRLTEHVHGNTRCVSKTDSRVFLDLAITFPIKQFLVQYGTIYRFSSPLRHQDDSGIFIYLPTS</sequence>
<dbReference type="Proteomes" id="UP000789702">
    <property type="component" value="Unassembled WGS sequence"/>
</dbReference>
<reference evidence="1" key="1">
    <citation type="submission" date="2021-06" db="EMBL/GenBank/DDBJ databases">
        <authorList>
            <person name="Kallberg Y."/>
            <person name="Tangrot J."/>
            <person name="Rosling A."/>
        </authorList>
    </citation>
    <scope>NUCLEOTIDE SEQUENCE</scope>
    <source>
        <strain evidence="1">IL203A</strain>
    </source>
</reference>
<proteinExistence type="predicted"/>
<accession>A0ACA9MX39</accession>
<evidence type="ECO:0000313" key="2">
    <source>
        <dbReference type="Proteomes" id="UP000789702"/>
    </source>
</evidence>
<protein>
    <submittedName>
        <fullName evidence="1">9166_t:CDS:1</fullName>
    </submittedName>
</protein>